<gene>
    <name evidence="2" type="ORF">S01H4_61786</name>
</gene>
<evidence type="ECO:0000256" key="1">
    <source>
        <dbReference type="SAM" id="Phobius"/>
    </source>
</evidence>
<comment type="caution">
    <text evidence="2">The sequence shown here is derived from an EMBL/GenBank/DDBJ whole genome shotgun (WGS) entry which is preliminary data.</text>
</comment>
<accession>X1E9E9</accession>
<keyword evidence="1" id="KW-1133">Transmembrane helix</keyword>
<keyword evidence="1" id="KW-0812">Transmembrane</keyword>
<sequence length="72" mass="8328">MIIQSGYITVCYREYGDYLRFERIADKALIMTDNLIYNERVSSNKTEGLFLALTTLFFLLLTWRVNAGNVPA</sequence>
<reference evidence="2" key="1">
    <citation type="journal article" date="2014" name="Front. Microbiol.">
        <title>High frequency of phylogenetically diverse reductive dehalogenase-homologous genes in deep subseafloor sedimentary metagenomes.</title>
        <authorList>
            <person name="Kawai M."/>
            <person name="Futagami T."/>
            <person name="Toyoda A."/>
            <person name="Takaki Y."/>
            <person name="Nishi S."/>
            <person name="Hori S."/>
            <person name="Arai W."/>
            <person name="Tsubouchi T."/>
            <person name="Morono Y."/>
            <person name="Uchiyama I."/>
            <person name="Ito T."/>
            <person name="Fujiyama A."/>
            <person name="Inagaki F."/>
            <person name="Takami H."/>
        </authorList>
    </citation>
    <scope>NUCLEOTIDE SEQUENCE</scope>
    <source>
        <strain evidence="2">Expedition CK06-06</strain>
    </source>
</reference>
<dbReference type="EMBL" id="BART01036719">
    <property type="protein sequence ID" value="GAH13789.1"/>
    <property type="molecule type" value="Genomic_DNA"/>
</dbReference>
<feature type="non-terminal residue" evidence="2">
    <location>
        <position position="72"/>
    </location>
</feature>
<name>X1E9E9_9ZZZZ</name>
<feature type="transmembrane region" description="Helical" evidence="1">
    <location>
        <begin position="48"/>
        <end position="65"/>
    </location>
</feature>
<proteinExistence type="predicted"/>
<dbReference type="AlphaFoldDB" id="X1E9E9"/>
<organism evidence="2">
    <name type="scientific">marine sediment metagenome</name>
    <dbReference type="NCBI Taxonomy" id="412755"/>
    <lineage>
        <taxon>unclassified sequences</taxon>
        <taxon>metagenomes</taxon>
        <taxon>ecological metagenomes</taxon>
    </lineage>
</organism>
<protein>
    <submittedName>
        <fullName evidence="2">Uncharacterized protein</fullName>
    </submittedName>
</protein>
<keyword evidence="1" id="KW-0472">Membrane</keyword>
<evidence type="ECO:0000313" key="2">
    <source>
        <dbReference type="EMBL" id="GAH13789.1"/>
    </source>
</evidence>